<organism evidence="2 3">
    <name type="scientific">Conidiobolus coronatus (strain ATCC 28846 / CBS 209.66 / NRRL 28638)</name>
    <name type="common">Delacroixia coronata</name>
    <dbReference type="NCBI Taxonomy" id="796925"/>
    <lineage>
        <taxon>Eukaryota</taxon>
        <taxon>Fungi</taxon>
        <taxon>Fungi incertae sedis</taxon>
        <taxon>Zoopagomycota</taxon>
        <taxon>Entomophthoromycotina</taxon>
        <taxon>Entomophthoromycetes</taxon>
        <taxon>Entomophthorales</taxon>
        <taxon>Ancylistaceae</taxon>
        <taxon>Conidiobolus</taxon>
    </lineage>
</organism>
<evidence type="ECO:0000313" key="2">
    <source>
        <dbReference type="EMBL" id="KXN64615.1"/>
    </source>
</evidence>
<keyword evidence="3" id="KW-1185">Reference proteome</keyword>
<keyword evidence="1" id="KW-0812">Transmembrane</keyword>
<name>A0A137NPF1_CONC2</name>
<protein>
    <submittedName>
        <fullName evidence="2">Uncharacterized protein</fullName>
    </submittedName>
</protein>
<keyword evidence="1" id="KW-1133">Transmembrane helix</keyword>
<sequence length="92" mass="10672">MCMELNNIEIGRQSQKCGNSNHLDSINLCDDSPNTTQVYKPKFQFIKLISALKIFSIIIIPFIEILPVDREYLLLDRRVYTINQFFNDSVSS</sequence>
<evidence type="ECO:0000313" key="3">
    <source>
        <dbReference type="Proteomes" id="UP000070444"/>
    </source>
</evidence>
<keyword evidence="1" id="KW-0472">Membrane</keyword>
<feature type="transmembrane region" description="Helical" evidence="1">
    <location>
        <begin position="45"/>
        <end position="68"/>
    </location>
</feature>
<evidence type="ECO:0000256" key="1">
    <source>
        <dbReference type="SAM" id="Phobius"/>
    </source>
</evidence>
<accession>A0A137NPF1</accession>
<reference evidence="2 3" key="1">
    <citation type="journal article" date="2015" name="Genome Biol. Evol.">
        <title>Phylogenomic analyses indicate that early fungi evolved digesting cell walls of algal ancestors of land plants.</title>
        <authorList>
            <person name="Chang Y."/>
            <person name="Wang S."/>
            <person name="Sekimoto S."/>
            <person name="Aerts A.L."/>
            <person name="Choi C."/>
            <person name="Clum A."/>
            <person name="LaButti K.M."/>
            <person name="Lindquist E.A."/>
            <person name="Yee Ngan C."/>
            <person name="Ohm R.A."/>
            <person name="Salamov A.A."/>
            <person name="Grigoriev I.V."/>
            <person name="Spatafora J.W."/>
            <person name="Berbee M.L."/>
        </authorList>
    </citation>
    <scope>NUCLEOTIDE SEQUENCE [LARGE SCALE GENOMIC DNA]</scope>
    <source>
        <strain evidence="2 3">NRRL 28638</strain>
    </source>
</reference>
<dbReference type="EMBL" id="KQ965358">
    <property type="protein sequence ID" value="KXN64615.1"/>
    <property type="molecule type" value="Genomic_DNA"/>
</dbReference>
<dbReference type="Proteomes" id="UP000070444">
    <property type="component" value="Unassembled WGS sequence"/>
</dbReference>
<gene>
    <name evidence="2" type="ORF">CONCODRAFT_14215</name>
</gene>
<dbReference type="AlphaFoldDB" id="A0A137NPF1"/>
<proteinExistence type="predicted"/>